<feature type="compositionally biased region" description="Basic and acidic residues" evidence="1">
    <location>
        <begin position="83"/>
        <end position="93"/>
    </location>
</feature>
<keyword evidence="3" id="KW-1185">Reference proteome</keyword>
<dbReference type="EMBL" id="CAAALY010000380">
    <property type="protein sequence ID" value="VEL06775.1"/>
    <property type="molecule type" value="Genomic_DNA"/>
</dbReference>
<protein>
    <submittedName>
        <fullName evidence="2">Uncharacterized protein</fullName>
    </submittedName>
</protein>
<dbReference type="OrthoDB" id="6779347at2759"/>
<sequence>MVLFVSFLFMQHSMLYFFHHFELPYLLNGLDMRVDDLMAGPIEIHFHQPPPVSPPSTQPLISFSTLLANQVPSLFPPSSSESTSDRVAPEHDATTSVTVTANLIANPSPDLGEIDVSNLISSDVQTDIYSSPEISSTPRHTESGIEELVEPCTAETRPSQDECQLPLLSSR</sequence>
<organism evidence="2 3">
    <name type="scientific">Protopolystoma xenopodis</name>
    <dbReference type="NCBI Taxonomy" id="117903"/>
    <lineage>
        <taxon>Eukaryota</taxon>
        <taxon>Metazoa</taxon>
        <taxon>Spiralia</taxon>
        <taxon>Lophotrochozoa</taxon>
        <taxon>Platyhelminthes</taxon>
        <taxon>Monogenea</taxon>
        <taxon>Polyopisthocotylea</taxon>
        <taxon>Polystomatidea</taxon>
        <taxon>Polystomatidae</taxon>
        <taxon>Protopolystoma</taxon>
    </lineage>
</organism>
<evidence type="ECO:0000313" key="2">
    <source>
        <dbReference type="EMBL" id="VEL06775.1"/>
    </source>
</evidence>
<comment type="caution">
    <text evidence="2">The sequence shown here is derived from an EMBL/GenBank/DDBJ whole genome shotgun (WGS) entry which is preliminary data.</text>
</comment>
<gene>
    <name evidence="2" type="ORF">PXEA_LOCUS215</name>
</gene>
<proteinExistence type="predicted"/>
<dbReference type="AlphaFoldDB" id="A0A448WA39"/>
<feature type="region of interest" description="Disordered" evidence="1">
    <location>
        <begin position="151"/>
        <end position="171"/>
    </location>
</feature>
<dbReference type="Proteomes" id="UP000784294">
    <property type="component" value="Unassembled WGS sequence"/>
</dbReference>
<evidence type="ECO:0000313" key="3">
    <source>
        <dbReference type="Proteomes" id="UP000784294"/>
    </source>
</evidence>
<name>A0A448WA39_9PLAT</name>
<reference evidence="2" key="1">
    <citation type="submission" date="2018-11" db="EMBL/GenBank/DDBJ databases">
        <authorList>
            <consortium name="Pathogen Informatics"/>
        </authorList>
    </citation>
    <scope>NUCLEOTIDE SEQUENCE</scope>
</reference>
<accession>A0A448WA39</accession>
<feature type="region of interest" description="Disordered" evidence="1">
    <location>
        <begin position="74"/>
        <end position="94"/>
    </location>
</feature>
<evidence type="ECO:0000256" key="1">
    <source>
        <dbReference type="SAM" id="MobiDB-lite"/>
    </source>
</evidence>